<dbReference type="InterPro" id="IPR000326">
    <property type="entry name" value="PAP2/HPO"/>
</dbReference>
<dbReference type="Gene3D" id="3.90.190.10">
    <property type="entry name" value="Protein tyrosine phosphatase superfamily"/>
    <property type="match status" value="1"/>
</dbReference>
<dbReference type="KEGG" id="ful:C4N20_03100"/>
<feature type="domain" description="Tyrosine specific protein phosphatases" evidence="4">
    <location>
        <begin position="355"/>
        <end position="419"/>
    </location>
</feature>
<accession>A0AAX2JE92</accession>
<protein>
    <submittedName>
        <fullName evidence="5">Dual specificity phosphatase, catalytic domain</fullName>
    </submittedName>
</protein>
<dbReference type="InterPro" id="IPR000387">
    <property type="entry name" value="Tyr_Pase_dom"/>
</dbReference>
<feature type="transmembrane region" description="Helical" evidence="3">
    <location>
        <begin position="158"/>
        <end position="175"/>
    </location>
</feature>
<proteinExistence type="predicted"/>
<reference evidence="5 6" key="1">
    <citation type="submission" date="2018-06" db="EMBL/GenBank/DDBJ databases">
        <authorList>
            <consortium name="Pathogen Informatics"/>
            <person name="Doyle S."/>
        </authorList>
    </citation>
    <scope>NUCLEOTIDE SEQUENCE [LARGE SCALE GENOMIC DNA]</scope>
    <source>
        <strain evidence="5 6">NCTC12112</strain>
    </source>
</reference>
<evidence type="ECO:0000259" key="4">
    <source>
        <dbReference type="PROSITE" id="PS50056"/>
    </source>
</evidence>
<feature type="transmembrane region" description="Helical" evidence="3">
    <location>
        <begin position="210"/>
        <end position="227"/>
    </location>
</feature>
<dbReference type="RefSeq" id="WP_005980968.1">
    <property type="nucleotide sequence ID" value="NZ_CABKNW010000005.1"/>
</dbReference>
<name>A0AAX2JE92_9FUSO</name>
<keyword evidence="3" id="KW-0812">Transmembrane</keyword>
<dbReference type="AlphaFoldDB" id="A0AAX2JE92"/>
<evidence type="ECO:0000256" key="1">
    <source>
        <dbReference type="ARBA" id="ARBA00022801"/>
    </source>
</evidence>
<feature type="transmembrane region" description="Helical" evidence="3">
    <location>
        <begin position="181"/>
        <end position="198"/>
    </location>
</feature>
<evidence type="ECO:0000313" key="6">
    <source>
        <dbReference type="Proteomes" id="UP000249008"/>
    </source>
</evidence>
<keyword evidence="2" id="KW-0904">Protein phosphatase</keyword>
<sequence length="431" mass="51095">MKNKNINLKVQSFLWMSLSYIIFLFLYEMAGKYSSALSSVPSFYFRWEEDIPFISWMIIPYISSGIFFICVFFVCKTKESLYTLVKRINFITIVSAVSFFVFPLKFAFEKPEVKNIFFNFFFQFLERMDTDFNQCPSLHISYAVIFTIVFYKEIKSKAKYPFCVWFFLLGLSTIFIYQHHVIDVIFSLGLTLFTIFIFPERDNKRNRKVGFIYFLLSFILFTIGLIFFNWTRILLWSSLSFFLVGKAYAENNSEFLKKDGKIALHNKIIHLPYLLCYNILWRYFRKYENEPWREIAPDIFIGSKLNNEEAEIFLSDKKVIVIDLAAESEENNILKRGSREYHSFPLLDICNLKEDIFLSALELAVEKYKDLKENEKIYIHCLMGYSRSAALGSAFLRKNYHIESKEAVFRIKKLVKNAVIPDYILDNIKEC</sequence>
<keyword evidence="3" id="KW-0472">Membrane</keyword>
<feature type="transmembrane region" description="Helical" evidence="3">
    <location>
        <begin position="87"/>
        <end position="108"/>
    </location>
</feature>
<dbReference type="PROSITE" id="PS00383">
    <property type="entry name" value="TYR_PHOSPHATASE_1"/>
    <property type="match status" value="1"/>
</dbReference>
<dbReference type="Proteomes" id="UP000249008">
    <property type="component" value="Chromosome 1"/>
</dbReference>
<evidence type="ECO:0000256" key="2">
    <source>
        <dbReference type="ARBA" id="ARBA00022912"/>
    </source>
</evidence>
<dbReference type="Pfam" id="PF01569">
    <property type="entry name" value="PAP2"/>
    <property type="match status" value="1"/>
</dbReference>
<dbReference type="InterPro" id="IPR016130">
    <property type="entry name" value="Tyr_Pase_AS"/>
</dbReference>
<dbReference type="Pfam" id="PF00782">
    <property type="entry name" value="DSPc"/>
    <property type="match status" value="1"/>
</dbReference>
<dbReference type="EMBL" id="LS483487">
    <property type="protein sequence ID" value="SQJ10903.1"/>
    <property type="molecule type" value="Genomic_DNA"/>
</dbReference>
<evidence type="ECO:0000256" key="3">
    <source>
        <dbReference type="SAM" id="Phobius"/>
    </source>
</evidence>
<dbReference type="PROSITE" id="PS50056">
    <property type="entry name" value="TYR_PHOSPHATASE_2"/>
    <property type="match status" value="1"/>
</dbReference>
<dbReference type="CDD" id="cd14498">
    <property type="entry name" value="DSP"/>
    <property type="match status" value="1"/>
</dbReference>
<feature type="transmembrane region" description="Helical" evidence="3">
    <location>
        <begin position="131"/>
        <end position="151"/>
    </location>
</feature>
<dbReference type="PANTHER" id="PTHR47216">
    <property type="match status" value="1"/>
</dbReference>
<keyword evidence="1" id="KW-0378">Hydrolase</keyword>
<dbReference type="GO" id="GO:0004721">
    <property type="term" value="F:phosphoprotein phosphatase activity"/>
    <property type="evidence" value="ECO:0007669"/>
    <property type="project" value="UniProtKB-KW"/>
</dbReference>
<dbReference type="InterPro" id="IPR029021">
    <property type="entry name" value="Prot-tyrosine_phosphatase-like"/>
</dbReference>
<organism evidence="5 6">
    <name type="scientific">Fusobacterium ulcerans</name>
    <dbReference type="NCBI Taxonomy" id="861"/>
    <lineage>
        <taxon>Bacteria</taxon>
        <taxon>Fusobacteriati</taxon>
        <taxon>Fusobacteriota</taxon>
        <taxon>Fusobacteriia</taxon>
        <taxon>Fusobacteriales</taxon>
        <taxon>Fusobacteriaceae</taxon>
        <taxon>Fusobacterium</taxon>
    </lineage>
</organism>
<dbReference type="InterPro" id="IPR000340">
    <property type="entry name" value="Dual-sp_phosphatase_cat-dom"/>
</dbReference>
<dbReference type="InterPro" id="IPR020422">
    <property type="entry name" value="TYR_PHOSPHATASE_DUAL_dom"/>
</dbReference>
<keyword evidence="3" id="KW-1133">Transmembrane helix</keyword>
<dbReference type="PANTHER" id="PTHR47216:SF4">
    <property type="entry name" value="OS01G0859400 PROTEIN"/>
    <property type="match status" value="1"/>
</dbReference>
<feature type="transmembrane region" description="Helical" evidence="3">
    <location>
        <begin position="12"/>
        <end position="33"/>
    </location>
</feature>
<gene>
    <name evidence="5" type="ORF">NCTC12112_02503</name>
</gene>
<evidence type="ECO:0000313" key="5">
    <source>
        <dbReference type="EMBL" id="SQJ10903.1"/>
    </source>
</evidence>
<feature type="transmembrane region" description="Helical" evidence="3">
    <location>
        <begin position="53"/>
        <end position="75"/>
    </location>
</feature>
<dbReference type="SMART" id="SM00195">
    <property type="entry name" value="DSPc"/>
    <property type="match status" value="1"/>
</dbReference>
<dbReference type="SUPFAM" id="SSF52799">
    <property type="entry name" value="(Phosphotyrosine protein) phosphatases II"/>
    <property type="match status" value="1"/>
</dbReference>
<dbReference type="GeneID" id="78453783"/>